<dbReference type="GO" id="GO:0012505">
    <property type="term" value="C:endomembrane system"/>
    <property type="evidence" value="ECO:0007669"/>
    <property type="project" value="UniProtKB-SubCell"/>
</dbReference>
<evidence type="ECO:0000256" key="8">
    <source>
        <dbReference type="ARBA" id="ARBA00023180"/>
    </source>
</evidence>
<evidence type="ECO:0000256" key="3">
    <source>
        <dbReference type="ARBA" id="ARBA00022729"/>
    </source>
</evidence>
<sequence length="122" mass="14002">FECSDGNCIPAHWKCDREWDCSDDEADCTCEPTDFRCDDGLCIPRSWECDDSADCRDKSDERNCSRVALPEENSLVPAVSSSRRVQMTHTIAQISKNKIKRDQKENRERKAQSICSRKMGIH</sequence>
<comment type="caution">
    <text evidence="9">Lacks conserved residue(s) required for the propagation of feature annotation.</text>
</comment>
<reference evidence="11" key="1">
    <citation type="submission" date="2021-06" db="EMBL/GenBank/DDBJ databases">
        <authorList>
            <person name="Hodson N. C."/>
            <person name="Mongue J. A."/>
            <person name="Jaron S. K."/>
        </authorList>
    </citation>
    <scope>NUCLEOTIDE SEQUENCE</scope>
</reference>
<gene>
    <name evidence="11" type="ORF">AFUS01_LOCUS29411</name>
</gene>
<keyword evidence="8" id="KW-0325">Glycoprotein</keyword>
<evidence type="ECO:0000256" key="1">
    <source>
        <dbReference type="ARBA" id="ARBA00004167"/>
    </source>
</evidence>
<dbReference type="InterPro" id="IPR002172">
    <property type="entry name" value="LDrepeatLR_classA_rpt"/>
</dbReference>
<accession>A0A8J2KTS0</accession>
<keyword evidence="12" id="KW-1185">Reference proteome</keyword>
<feature type="disulfide bond" evidence="9">
    <location>
        <begin position="37"/>
        <end position="55"/>
    </location>
</feature>
<feature type="compositionally biased region" description="Basic and acidic residues" evidence="10">
    <location>
        <begin position="100"/>
        <end position="111"/>
    </location>
</feature>
<evidence type="ECO:0000313" key="12">
    <source>
        <dbReference type="Proteomes" id="UP000708208"/>
    </source>
</evidence>
<feature type="disulfide bond" evidence="9">
    <location>
        <begin position="15"/>
        <end position="30"/>
    </location>
</feature>
<evidence type="ECO:0000256" key="9">
    <source>
        <dbReference type="PROSITE-ProRule" id="PRU00124"/>
    </source>
</evidence>
<keyword evidence="5" id="KW-1133">Transmembrane helix</keyword>
<keyword evidence="2" id="KW-0812">Transmembrane</keyword>
<evidence type="ECO:0000256" key="7">
    <source>
        <dbReference type="ARBA" id="ARBA00023157"/>
    </source>
</evidence>
<evidence type="ECO:0000256" key="5">
    <source>
        <dbReference type="ARBA" id="ARBA00022989"/>
    </source>
</evidence>
<feature type="non-terminal residue" evidence="11">
    <location>
        <position position="1"/>
    </location>
</feature>
<keyword evidence="3" id="KW-0732">Signal</keyword>
<keyword evidence="7 9" id="KW-1015">Disulfide bond</keyword>
<dbReference type="Proteomes" id="UP000708208">
    <property type="component" value="Unassembled WGS sequence"/>
</dbReference>
<proteinExistence type="predicted"/>
<keyword evidence="4" id="KW-0677">Repeat</keyword>
<dbReference type="EMBL" id="CAJVCH010434281">
    <property type="protein sequence ID" value="CAG7818934.1"/>
    <property type="molecule type" value="Genomic_DNA"/>
</dbReference>
<dbReference type="OrthoDB" id="664115at2759"/>
<feature type="disulfide bond" evidence="9">
    <location>
        <begin position="49"/>
        <end position="64"/>
    </location>
</feature>
<dbReference type="CDD" id="cd00112">
    <property type="entry name" value="LDLa"/>
    <property type="match status" value="2"/>
</dbReference>
<keyword evidence="6" id="KW-0472">Membrane</keyword>
<feature type="region of interest" description="Disordered" evidence="10">
    <location>
        <begin position="98"/>
        <end position="122"/>
    </location>
</feature>
<dbReference type="PROSITE" id="PS50068">
    <property type="entry name" value="LDLRA_2"/>
    <property type="match status" value="2"/>
</dbReference>
<comment type="subcellular location">
    <subcellularLocation>
        <location evidence="1">Membrane</location>
        <topology evidence="1">Single-pass membrane protein</topology>
    </subcellularLocation>
</comment>
<dbReference type="FunFam" id="4.10.400.10:FF:000034">
    <property type="entry name" value="Low-density lipoprotein receptor-related protein 2"/>
    <property type="match status" value="1"/>
</dbReference>
<dbReference type="SMART" id="SM00192">
    <property type="entry name" value="LDLa"/>
    <property type="match status" value="2"/>
</dbReference>
<dbReference type="PANTHER" id="PTHR24270">
    <property type="entry name" value="LOW-DENSITY LIPOPROTEIN RECEPTOR-RELATED"/>
    <property type="match status" value="1"/>
</dbReference>
<dbReference type="PROSITE" id="PS01209">
    <property type="entry name" value="LDLRA_1"/>
    <property type="match status" value="1"/>
</dbReference>
<evidence type="ECO:0000256" key="2">
    <source>
        <dbReference type="ARBA" id="ARBA00022692"/>
    </source>
</evidence>
<feature type="disulfide bond" evidence="9">
    <location>
        <begin position="30"/>
        <end position="42"/>
    </location>
</feature>
<organism evidence="11 12">
    <name type="scientific">Allacma fusca</name>
    <dbReference type="NCBI Taxonomy" id="39272"/>
    <lineage>
        <taxon>Eukaryota</taxon>
        <taxon>Metazoa</taxon>
        <taxon>Ecdysozoa</taxon>
        <taxon>Arthropoda</taxon>
        <taxon>Hexapoda</taxon>
        <taxon>Collembola</taxon>
        <taxon>Symphypleona</taxon>
        <taxon>Sminthuridae</taxon>
        <taxon>Allacma</taxon>
    </lineage>
</organism>
<evidence type="ECO:0000313" key="11">
    <source>
        <dbReference type="EMBL" id="CAG7818934.1"/>
    </source>
</evidence>
<dbReference type="GO" id="GO:0016020">
    <property type="term" value="C:membrane"/>
    <property type="evidence" value="ECO:0007669"/>
    <property type="project" value="UniProtKB-SubCell"/>
</dbReference>
<evidence type="ECO:0000256" key="6">
    <source>
        <dbReference type="ARBA" id="ARBA00023136"/>
    </source>
</evidence>
<dbReference type="InterPro" id="IPR023415">
    <property type="entry name" value="LDLR_class-A_CS"/>
</dbReference>
<evidence type="ECO:0000256" key="4">
    <source>
        <dbReference type="ARBA" id="ARBA00022737"/>
    </source>
</evidence>
<dbReference type="Pfam" id="PF00057">
    <property type="entry name" value="Ldl_recept_a"/>
    <property type="match status" value="2"/>
</dbReference>
<name>A0A8J2KTS0_9HEXA</name>
<feature type="disulfide bond" evidence="9">
    <location>
        <begin position="3"/>
        <end position="21"/>
    </location>
</feature>
<evidence type="ECO:0000256" key="10">
    <source>
        <dbReference type="SAM" id="MobiDB-lite"/>
    </source>
</evidence>
<dbReference type="InterPro" id="IPR050685">
    <property type="entry name" value="LDLR"/>
</dbReference>
<protein>
    <submittedName>
        <fullName evidence="11">Uncharacterized protein</fullName>
    </submittedName>
</protein>
<dbReference type="AlphaFoldDB" id="A0A8J2KTS0"/>
<comment type="caution">
    <text evidence="11">The sequence shown here is derived from an EMBL/GenBank/DDBJ whole genome shotgun (WGS) entry which is preliminary data.</text>
</comment>